<proteinExistence type="predicted"/>
<dbReference type="Proteomes" id="UP000221980">
    <property type="component" value="Unassembled WGS sequence"/>
</dbReference>
<dbReference type="InterPro" id="IPR036730">
    <property type="entry name" value="P22_tailspike_N_sf"/>
</dbReference>
<feature type="domain" description="Bacteriophage P22 tailspike N-terminal" evidence="1">
    <location>
        <begin position="12"/>
        <end position="111"/>
    </location>
</feature>
<comment type="caution">
    <text evidence="2">The sequence shown here is derived from an EMBL/GenBank/DDBJ whole genome shotgun (WGS) entry which is preliminary data.</text>
</comment>
<sequence>MPKLTNITLALSKLHTIDHSFNVYPNGSVYIGKIDTDPAIPDSQIQVYLENEDGSTIPVTQPILINQDGFPVYNDQVSKFVTVEGYSMAVYDSYGVQQHYYPNVLKCEADQFSEKLKNNGGGKLVGPSFGGLVCSDYSLGIFKRAGNLRKGSVVKSKFDALLLDGKYYAYRLDVEHIVTEQENIQTNWVCVGLLNGYPVNDIRNFGAKTDLVEKGVNATDCSEAWELCYLFCKYYGYAMVLPDAPIYVTKSCKVGNLNITSESGKAGFADPYYGRREDKTNFIDGSKSANWTYFYNYDEGLNRTWFDMSSIATGCLVCSDKDISILVKKYDEEFKLSGIGVLGNHRAKNQIGIDSGIPEGYEGVRSELSNISVVGCGSHGILFRAGFEISSPSGLNLYANNGYGLYVDAHDEIDSPSEYLTFNRVKADNNRLGGLGFKHVRVMVVFDDVIGNNSGQYDCPFVKDPELGYWRNITPSIYDNRAALIKIENGALNQVGDYGSIHNLIFRNIKGEQVVNLISVNNKVDNIGTITKLTLDNIHAVESSKLNSNLKGCVSLIDCLYLDDVQVNNIYTTNNIVKLEIDNVRYIKNETGSTNINIETVKQKALFKKPGTVIASGSTINKQLVNFTVQGINNTLENSIRPINTYRITVISFDQIAYVDIFLCIINGSYKSRVVSDNVGDLITATATDSNGNISATIESQCSYYLTWL</sequence>
<dbReference type="OrthoDB" id="6481209at2"/>
<dbReference type="EMBL" id="NITZ01000016">
    <property type="protein sequence ID" value="PHM47657.1"/>
    <property type="molecule type" value="Genomic_DNA"/>
</dbReference>
<evidence type="ECO:0000313" key="2">
    <source>
        <dbReference type="EMBL" id="PHM47657.1"/>
    </source>
</evidence>
<dbReference type="RefSeq" id="WP_099115007.1">
    <property type="nucleotide sequence ID" value="NZ_CAWNQI010000047.1"/>
</dbReference>
<keyword evidence="3" id="KW-1185">Reference proteome</keyword>
<name>A0A2D0JMV3_9GAMM</name>
<evidence type="ECO:0000313" key="3">
    <source>
        <dbReference type="Proteomes" id="UP000221980"/>
    </source>
</evidence>
<gene>
    <name evidence="2" type="ORF">Xmir_02984</name>
</gene>
<accession>A0A2D0JMV3</accession>
<protein>
    <recommendedName>
        <fullName evidence="1">Bacteriophage P22 tailspike N-terminal domain-containing protein</fullName>
    </recommendedName>
</protein>
<evidence type="ECO:0000259" key="1">
    <source>
        <dbReference type="Pfam" id="PF09008"/>
    </source>
</evidence>
<dbReference type="AlphaFoldDB" id="A0A2D0JMV3"/>
<organism evidence="2 3">
    <name type="scientific">Xenorhabdus miraniensis</name>
    <dbReference type="NCBI Taxonomy" id="351674"/>
    <lineage>
        <taxon>Bacteria</taxon>
        <taxon>Pseudomonadati</taxon>
        <taxon>Pseudomonadota</taxon>
        <taxon>Gammaproteobacteria</taxon>
        <taxon>Enterobacterales</taxon>
        <taxon>Morganellaceae</taxon>
        <taxon>Xenorhabdus</taxon>
    </lineage>
</organism>
<dbReference type="InterPro" id="IPR009093">
    <property type="entry name" value="P22_tailspike_N"/>
</dbReference>
<dbReference type="SUPFAM" id="SSF51327">
    <property type="entry name" value="Head-binding domain of phage P22 tailspike protein"/>
    <property type="match status" value="1"/>
</dbReference>
<reference evidence="2 3" key="1">
    <citation type="journal article" date="2017" name="Nat. Microbiol.">
        <title>Natural product diversity associated with the nematode symbionts Photorhabdus and Xenorhabdus.</title>
        <authorList>
            <person name="Tobias N.J."/>
            <person name="Wolff H."/>
            <person name="Djahanschiri B."/>
            <person name="Grundmann F."/>
            <person name="Kronenwerth M."/>
            <person name="Shi Y.M."/>
            <person name="Simonyi S."/>
            <person name="Grun P."/>
            <person name="Shapiro-Ilan D."/>
            <person name="Pidot S.J."/>
            <person name="Stinear T.P."/>
            <person name="Ebersberger I."/>
            <person name="Bode H.B."/>
        </authorList>
    </citation>
    <scope>NUCLEOTIDE SEQUENCE [LARGE SCALE GENOMIC DNA]</scope>
    <source>
        <strain evidence="2 3">DSM 17902</strain>
    </source>
</reference>
<dbReference type="Gene3D" id="2.170.14.10">
    <property type="entry name" value="Phage P22 tailspike-like, N-terminal domain"/>
    <property type="match status" value="1"/>
</dbReference>
<dbReference type="Pfam" id="PF09008">
    <property type="entry name" value="Head_binding"/>
    <property type="match status" value="1"/>
</dbReference>